<gene>
    <name evidence="2" type="ORF">GCM10023333_17480</name>
</gene>
<name>A0ABP9EQH3_9GAMM</name>
<proteinExistence type="predicted"/>
<evidence type="ECO:0000256" key="1">
    <source>
        <dbReference type="SAM" id="SignalP"/>
    </source>
</evidence>
<keyword evidence="3" id="KW-1185">Reference proteome</keyword>
<evidence type="ECO:0000313" key="3">
    <source>
        <dbReference type="Proteomes" id="UP001499988"/>
    </source>
</evidence>
<evidence type="ECO:0000313" key="2">
    <source>
        <dbReference type="EMBL" id="GAA4883728.1"/>
    </source>
</evidence>
<reference evidence="3" key="1">
    <citation type="journal article" date="2019" name="Int. J. Syst. Evol. Microbiol.">
        <title>The Global Catalogue of Microorganisms (GCM) 10K type strain sequencing project: providing services to taxonomists for standard genome sequencing and annotation.</title>
        <authorList>
            <consortium name="The Broad Institute Genomics Platform"/>
            <consortium name="The Broad Institute Genome Sequencing Center for Infectious Disease"/>
            <person name="Wu L."/>
            <person name="Ma J."/>
        </authorList>
    </citation>
    <scope>NUCLEOTIDE SEQUENCE [LARGE SCALE GENOMIC DNA]</scope>
    <source>
        <strain evidence="3">JCM 18401</strain>
    </source>
</reference>
<keyword evidence="1" id="KW-0732">Signal</keyword>
<dbReference type="EMBL" id="BAABJZ010000024">
    <property type="protein sequence ID" value="GAA4883728.1"/>
    <property type="molecule type" value="Genomic_DNA"/>
</dbReference>
<sequence>MKTFHYLPAVLALTGTFPLLATEFNPELGGSLRANYNFKQYNAEHRDTLGELSFNMLELKISDRFADDTWGINASYRFMNGYDYLRYGYIYYNLSPDWQLQAGIVDKPFGNINNASNSWWYSINYYVGFESDPDAGMTALYHKDQHRLELGLFKNAEYQNGRGLTADIISGEIGSQTYHNQETNQLNLRYSYFMEQGEWSAILGSSLELGQIYNTEYRENGDRYAIAAHADLSYQDWNLQLQALHYDYRQFDEGGAFDASRIGMGMVNSAFEITNRAQVYSANIARSFDTRIGRLKLYNDYSHLVADSGNPAHQDTRLNVTGASLSYEKFFLYLDHIYGHNLVWTNGDGDNHLGLPQSGSGWGRQINLNIGYYF</sequence>
<dbReference type="SUPFAM" id="SSF56935">
    <property type="entry name" value="Porins"/>
    <property type="match status" value="1"/>
</dbReference>
<dbReference type="RefSeq" id="WP_345334977.1">
    <property type="nucleotide sequence ID" value="NZ_BAABJZ010000024.1"/>
</dbReference>
<dbReference type="Proteomes" id="UP001499988">
    <property type="component" value="Unassembled WGS sequence"/>
</dbReference>
<feature type="chain" id="PRO_5045472159" evidence="1">
    <location>
        <begin position="22"/>
        <end position="374"/>
    </location>
</feature>
<accession>A0ABP9EQH3</accession>
<organism evidence="2 3">
    <name type="scientific">Ferrimonas pelagia</name>
    <dbReference type="NCBI Taxonomy" id="1177826"/>
    <lineage>
        <taxon>Bacteria</taxon>
        <taxon>Pseudomonadati</taxon>
        <taxon>Pseudomonadota</taxon>
        <taxon>Gammaproteobacteria</taxon>
        <taxon>Alteromonadales</taxon>
        <taxon>Ferrimonadaceae</taxon>
        <taxon>Ferrimonas</taxon>
    </lineage>
</organism>
<feature type="signal peptide" evidence="1">
    <location>
        <begin position="1"/>
        <end position="21"/>
    </location>
</feature>
<comment type="caution">
    <text evidence="2">The sequence shown here is derived from an EMBL/GenBank/DDBJ whole genome shotgun (WGS) entry which is preliminary data.</text>
</comment>
<protein>
    <submittedName>
        <fullName evidence="2">Outer membrane beta barrel protein</fullName>
    </submittedName>
</protein>